<feature type="compositionally biased region" description="Basic residues" evidence="8">
    <location>
        <begin position="854"/>
        <end position="867"/>
    </location>
</feature>
<dbReference type="EC" id="3.4.19.12" evidence="2"/>
<evidence type="ECO:0000256" key="1">
    <source>
        <dbReference type="ARBA" id="ARBA00000707"/>
    </source>
</evidence>
<reference evidence="10" key="4">
    <citation type="submission" date="2025-09" db="UniProtKB">
        <authorList>
            <consortium name="Ensembl"/>
        </authorList>
    </citation>
    <scope>IDENTIFICATION</scope>
</reference>
<dbReference type="GO" id="GO:0004843">
    <property type="term" value="F:cysteine-type deubiquitinase activity"/>
    <property type="evidence" value="ECO:0007669"/>
    <property type="project" value="UniProtKB-EC"/>
</dbReference>
<name>A0A3P8PXP5_ASTCA</name>
<evidence type="ECO:0000256" key="2">
    <source>
        <dbReference type="ARBA" id="ARBA00012759"/>
    </source>
</evidence>
<feature type="compositionally biased region" description="Basic and acidic residues" evidence="8">
    <location>
        <begin position="1028"/>
        <end position="1037"/>
    </location>
</feature>
<comment type="catalytic activity">
    <reaction evidence="1">
        <text>Thiol-dependent hydrolysis of ester, thioester, amide, peptide and isopeptide bonds formed by the C-terminal Gly of ubiquitin (a 76-residue protein attached to proteins as an intracellular targeting signal).</text>
        <dbReference type="EC" id="3.4.19.12"/>
    </reaction>
</comment>
<dbReference type="OMA" id="DRDRCSH"/>
<dbReference type="GO" id="GO:0005829">
    <property type="term" value="C:cytosol"/>
    <property type="evidence" value="ECO:0007669"/>
    <property type="project" value="TreeGrafter"/>
</dbReference>
<dbReference type="GO" id="GO:0042981">
    <property type="term" value="P:regulation of apoptotic process"/>
    <property type="evidence" value="ECO:0007669"/>
    <property type="project" value="TreeGrafter"/>
</dbReference>
<dbReference type="PROSITE" id="PS50235">
    <property type="entry name" value="USP_3"/>
    <property type="match status" value="1"/>
</dbReference>
<evidence type="ECO:0000256" key="3">
    <source>
        <dbReference type="ARBA" id="ARBA00022553"/>
    </source>
</evidence>
<feature type="compositionally biased region" description="Polar residues" evidence="8">
    <location>
        <begin position="963"/>
        <end position="975"/>
    </location>
</feature>
<dbReference type="FunFam" id="3.90.70.10:FF:000016">
    <property type="entry name" value="Ubiquitin carboxyl-terminal hydrolase 36"/>
    <property type="match status" value="1"/>
</dbReference>
<dbReference type="PROSITE" id="PS00972">
    <property type="entry name" value="USP_1"/>
    <property type="match status" value="1"/>
</dbReference>
<feature type="compositionally biased region" description="Polar residues" evidence="8">
    <location>
        <begin position="695"/>
        <end position="712"/>
    </location>
</feature>
<feature type="compositionally biased region" description="Basic and acidic residues" evidence="8">
    <location>
        <begin position="780"/>
        <end position="790"/>
    </location>
</feature>
<dbReference type="Gene3D" id="3.90.70.10">
    <property type="entry name" value="Cysteine proteinases"/>
    <property type="match status" value="1"/>
</dbReference>
<dbReference type="GO" id="GO:0006508">
    <property type="term" value="P:proteolysis"/>
    <property type="evidence" value="ECO:0007669"/>
    <property type="project" value="UniProtKB-KW"/>
</dbReference>
<dbReference type="AlphaFoldDB" id="A0A3P8PXP5"/>
<feature type="compositionally biased region" description="Basic residues" evidence="8">
    <location>
        <begin position="1014"/>
        <end position="1027"/>
    </location>
</feature>
<dbReference type="InterPro" id="IPR050164">
    <property type="entry name" value="Peptidase_C19"/>
</dbReference>
<dbReference type="InterPro" id="IPR001394">
    <property type="entry name" value="Peptidase_C19_UCH"/>
</dbReference>
<evidence type="ECO:0000256" key="8">
    <source>
        <dbReference type="SAM" id="MobiDB-lite"/>
    </source>
</evidence>
<feature type="compositionally biased region" description="Basic and acidic residues" evidence="8">
    <location>
        <begin position="990"/>
        <end position="1013"/>
    </location>
</feature>
<keyword evidence="4" id="KW-0645">Protease</keyword>
<accession>A0A3P8PXP5</accession>
<feature type="compositionally biased region" description="Low complexity" evidence="8">
    <location>
        <begin position="720"/>
        <end position="749"/>
    </location>
</feature>
<keyword evidence="11" id="KW-1185">Reference proteome</keyword>
<dbReference type="GO" id="GO:0005634">
    <property type="term" value="C:nucleus"/>
    <property type="evidence" value="ECO:0007669"/>
    <property type="project" value="TreeGrafter"/>
</dbReference>
<feature type="region of interest" description="Disordered" evidence="8">
    <location>
        <begin position="926"/>
        <end position="1037"/>
    </location>
</feature>
<dbReference type="Bgee" id="ENSACLG00000014788">
    <property type="expression patterns" value="Expressed in anal fin and 6 other cell types or tissues"/>
</dbReference>
<dbReference type="PROSITE" id="PS00973">
    <property type="entry name" value="USP_2"/>
    <property type="match status" value="1"/>
</dbReference>
<gene>
    <name evidence="10" type="primary">USP42</name>
</gene>
<feature type="region of interest" description="Disordered" evidence="8">
    <location>
        <begin position="1"/>
        <end position="49"/>
    </location>
</feature>
<dbReference type="CDD" id="cd02661">
    <property type="entry name" value="Peptidase_C19E"/>
    <property type="match status" value="1"/>
</dbReference>
<evidence type="ECO:0000256" key="5">
    <source>
        <dbReference type="ARBA" id="ARBA00022786"/>
    </source>
</evidence>
<keyword evidence="5" id="KW-0833">Ubl conjugation pathway</keyword>
<dbReference type="STRING" id="8154.ENSACLP00000021812"/>
<reference evidence="10 11" key="1">
    <citation type="submission" date="2018-05" db="EMBL/GenBank/DDBJ databases">
        <authorList>
            <person name="Datahose"/>
        </authorList>
    </citation>
    <scope>NUCLEOTIDE SEQUENCE</scope>
</reference>
<dbReference type="OrthoDB" id="420187at2759"/>
<feature type="compositionally biased region" description="Polar residues" evidence="8">
    <location>
        <begin position="640"/>
        <end position="650"/>
    </location>
</feature>
<dbReference type="GeneTree" id="ENSGT00940000154596"/>
<dbReference type="GO" id="GO:0016579">
    <property type="term" value="P:protein deubiquitination"/>
    <property type="evidence" value="ECO:0007669"/>
    <property type="project" value="InterPro"/>
</dbReference>
<feature type="compositionally biased region" description="Polar residues" evidence="8">
    <location>
        <begin position="617"/>
        <end position="629"/>
    </location>
</feature>
<dbReference type="Proteomes" id="UP000265100">
    <property type="component" value="Chromosome 8"/>
</dbReference>
<feature type="region of interest" description="Disordered" evidence="8">
    <location>
        <begin position="686"/>
        <end position="867"/>
    </location>
</feature>
<dbReference type="Ensembl" id="ENSACLT00000022318.2">
    <property type="protein sequence ID" value="ENSACLP00000021812.2"/>
    <property type="gene ID" value="ENSACLG00000014788.2"/>
</dbReference>
<evidence type="ECO:0000256" key="6">
    <source>
        <dbReference type="ARBA" id="ARBA00022801"/>
    </source>
</evidence>
<proteinExistence type="predicted"/>
<dbReference type="InterPro" id="IPR038765">
    <property type="entry name" value="Papain-like_cys_pep_sf"/>
</dbReference>
<feature type="compositionally biased region" description="Basic and acidic residues" evidence="8">
    <location>
        <begin position="926"/>
        <end position="962"/>
    </location>
</feature>
<evidence type="ECO:0000313" key="10">
    <source>
        <dbReference type="Ensembl" id="ENSACLP00000021812.2"/>
    </source>
</evidence>
<sequence length="1037" mass="114839">MTIVDGSSEKSDHESAGCNRPSFTSGDVGMDSSCSSSWAVGPTVPSDSPRLKAPVGCLAPTPGAAVYNSTPSSVDRPKDQVMSSSDGIDLPQKVLFSPDRLSLKWAQVHRIGAGLQNMGNTCFLNSALQCLSYTPPLANYMLTREHSKTCHEPGFCMMCTMQNHIIQVFANSGNVIKPIGVLNELKRIAKHFRYGSQEDAHEFLRCTVDAMQKSCLPGTKLDRQTQATSFIHQVFGGYLRSRVKCLNCKAVSDTFDPFLDITLEIKTAPNVSKALEQFVKPEQLDGENAYKCTKCKKMVTASKRFTIHRSANVLTISLKRFANFSGGKITKDVKYLEHLDLRPFMSQSHGEPQLYRLYAVLVHSGFSCHAGHYFCYIKASNGQWFQMNDSSVSVSDIRNVLNQQAYVLFYIKCTDVKKTGDYSHVNHNAGISGQSSPRPVVIPRTMATMHHNSVGFIGPQLPPHMNKVLPHLRVLDYPTSSKPSTSGSAVGKPNHGLATSASSASISHSVSRPTMIPDSDKRQKLSFSIGLSKPNRPSASSSSYCQPSSASSSSSSSSLSSSQSTSDVQPDVRFIPRPLNRVGGMPFSNGDHNPVGNGASFLVPYSQESSEESDQENCGTLDNGSSSKSHPNENKDTGNVFDNSPKTANGESGVHHHGNGLNGQTIAHIAFVFYFSSKDASSQASSSQSIHPAANESQDFSTPVTRAKTSSEPLPHCTESSAVSASPSATATTTPSVAAKESASALSSSGQDDNPAALPPQPGCSQSTSGASAAPQKVSVSKDEAKDLPQDKCATTGTEGRKDTKEQYQSKPSSSCNERRSSRDRERLYSSSGRDRERHYRDRSHERESDGDRHRYRRDYKDGHHRQYRDRFPLSGRYYREWEADRHRERTFQHPRERDRDRCSNHYHYYRYRSREDIDHERRGYGYSHREESRGSRRWLQDSRDSWAMKDKSNGKERENYSSKEGNFSPSTAPETNKFKGSPPRARLSSPDKEDQNHKRTLSKDRDDSSEARHTKKHKKSKKKKKSKDKDRHRESG</sequence>
<feature type="compositionally biased region" description="Polar residues" evidence="8">
    <location>
        <begin position="478"/>
        <end position="488"/>
    </location>
</feature>
<feature type="compositionally biased region" description="Low complexity" evidence="8">
    <location>
        <begin position="538"/>
        <end position="566"/>
    </location>
</feature>
<evidence type="ECO:0000256" key="4">
    <source>
        <dbReference type="ARBA" id="ARBA00022670"/>
    </source>
</evidence>
<feature type="compositionally biased region" description="Basic and acidic residues" evidence="8">
    <location>
        <begin position="817"/>
        <end position="853"/>
    </location>
</feature>
<reference evidence="10" key="3">
    <citation type="submission" date="2025-08" db="UniProtKB">
        <authorList>
            <consortium name="Ensembl"/>
        </authorList>
    </citation>
    <scope>IDENTIFICATION</scope>
</reference>
<feature type="domain" description="USP" evidence="9">
    <location>
        <begin position="113"/>
        <end position="413"/>
    </location>
</feature>
<dbReference type="SUPFAM" id="SSF54001">
    <property type="entry name" value="Cysteine proteinases"/>
    <property type="match status" value="1"/>
</dbReference>
<evidence type="ECO:0000259" key="9">
    <source>
        <dbReference type="PROSITE" id="PS50235"/>
    </source>
</evidence>
<feature type="region of interest" description="Disordered" evidence="8">
    <location>
        <begin position="476"/>
        <end position="660"/>
    </location>
</feature>
<keyword evidence="7" id="KW-0788">Thiol protease</keyword>
<evidence type="ECO:0000256" key="7">
    <source>
        <dbReference type="ARBA" id="ARBA00022807"/>
    </source>
</evidence>
<keyword evidence="3" id="KW-0597">Phosphoprotein</keyword>
<feature type="compositionally biased region" description="Low complexity" evidence="8">
    <location>
        <begin position="498"/>
        <end position="511"/>
    </location>
</feature>
<dbReference type="PANTHER" id="PTHR24006">
    <property type="entry name" value="UBIQUITIN CARBOXYL-TERMINAL HYDROLASE"/>
    <property type="match status" value="1"/>
</dbReference>
<evidence type="ECO:0000313" key="11">
    <source>
        <dbReference type="Proteomes" id="UP000265100"/>
    </source>
</evidence>
<dbReference type="InterPro" id="IPR028889">
    <property type="entry name" value="USP"/>
</dbReference>
<protein>
    <recommendedName>
        <fullName evidence="2">ubiquitinyl hydrolase 1</fullName>
        <ecNumber evidence="2">3.4.19.12</ecNumber>
    </recommendedName>
</protein>
<reference evidence="11" key="2">
    <citation type="submission" date="2023-03" db="EMBL/GenBank/DDBJ databases">
        <authorList>
            <consortium name="Wellcome Sanger Institute Data Sharing"/>
        </authorList>
    </citation>
    <scope>NUCLEOTIDE SEQUENCE [LARGE SCALE GENOMIC DNA]</scope>
</reference>
<dbReference type="Pfam" id="PF00443">
    <property type="entry name" value="UCH"/>
    <property type="match status" value="1"/>
</dbReference>
<dbReference type="PANTHER" id="PTHR24006:SF727">
    <property type="entry name" value="UBIQUITIN CARBOXYL-TERMINAL HYDROLASE 42"/>
    <property type="match status" value="1"/>
</dbReference>
<keyword evidence="6" id="KW-0378">Hydrolase</keyword>
<feature type="compositionally biased region" description="Basic and acidic residues" evidence="8">
    <location>
        <begin position="799"/>
        <end position="808"/>
    </location>
</feature>
<organism evidence="10 11">
    <name type="scientific">Astatotilapia calliptera</name>
    <name type="common">Eastern happy</name>
    <name type="synonym">Chromis callipterus</name>
    <dbReference type="NCBI Taxonomy" id="8154"/>
    <lineage>
        <taxon>Eukaryota</taxon>
        <taxon>Metazoa</taxon>
        <taxon>Chordata</taxon>
        <taxon>Craniata</taxon>
        <taxon>Vertebrata</taxon>
        <taxon>Euteleostomi</taxon>
        <taxon>Actinopterygii</taxon>
        <taxon>Neopterygii</taxon>
        <taxon>Teleostei</taxon>
        <taxon>Neoteleostei</taxon>
        <taxon>Acanthomorphata</taxon>
        <taxon>Ovalentaria</taxon>
        <taxon>Cichlomorphae</taxon>
        <taxon>Cichliformes</taxon>
        <taxon>Cichlidae</taxon>
        <taxon>African cichlids</taxon>
        <taxon>Pseudocrenilabrinae</taxon>
        <taxon>Haplochromini</taxon>
        <taxon>Astatotilapia</taxon>
    </lineage>
</organism>
<dbReference type="InterPro" id="IPR018200">
    <property type="entry name" value="USP_CS"/>
</dbReference>